<reference evidence="2" key="2">
    <citation type="submission" date="2024-06" db="EMBL/GenBank/DDBJ databases">
        <authorList>
            <person name="Petrova K.O."/>
            <person name="Toshchakov S.V."/>
            <person name="Boltjanskaja Y.V."/>
            <person name="Kevbrin V.V."/>
        </authorList>
    </citation>
    <scope>NUCLEOTIDE SEQUENCE</scope>
    <source>
        <strain evidence="2">Z-710</strain>
    </source>
</reference>
<keyword evidence="1" id="KW-0175">Coiled coil</keyword>
<accession>A0AAU8HW19</accession>
<dbReference type="Gene3D" id="1.20.1500.10">
    <property type="entry name" value="YheA/YmcA-like"/>
    <property type="match status" value="1"/>
</dbReference>
<name>A0AAU8HW19_9FIRM</name>
<dbReference type="SUPFAM" id="SSF158622">
    <property type="entry name" value="YheA/YmcA-like"/>
    <property type="match status" value="1"/>
</dbReference>
<feature type="coiled-coil region" evidence="1">
    <location>
        <begin position="35"/>
        <end position="103"/>
    </location>
</feature>
<dbReference type="RefSeq" id="WP_353894138.1">
    <property type="nucleotide sequence ID" value="NZ_CP159485.1"/>
</dbReference>
<dbReference type="InterPro" id="IPR023378">
    <property type="entry name" value="YheA/YmcA-like_dom_sf"/>
</dbReference>
<dbReference type="InterPro" id="IPR010368">
    <property type="entry name" value="Com_YlbF"/>
</dbReference>
<dbReference type="EMBL" id="CP159485">
    <property type="protein sequence ID" value="XCI29590.1"/>
    <property type="molecule type" value="Genomic_DNA"/>
</dbReference>
<proteinExistence type="predicted"/>
<organism evidence="2">
    <name type="scientific">Proteinivorax hydrogeniformans</name>
    <dbReference type="NCBI Taxonomy" id="1826727"/>
    <lineage>
        <taxon>Bacteria</taxon>
        <taxon>Bacillati</taxon>
        <taxon>Bacillota</taxon>
        <taxon>Clostridia</taxon>
        <taxon>Eubacteriales</taxon>
        <taxon>Proteinivoracaceae</taxon>
        <taxon>Proteinivorax</taxon>
    </lineage>
</organism>
<evidence type="ECO:0000313" key="2">
    <source>
        <dbReference type="EMBL" id="XCI29590.1"/>
    </source>
</evidence>
<gene>
    <name evidence="2" type="ORF">PRVXH_000915</name>
</gene>
<reference evidence="2" key="1">
    <citation type="journal article" date="2018" name="Antonie Van Leeuwenhoek">
        <title>Proteinivorax hydrogeniformans sp. nov., an anaerobic, haloalkaliphilic bacterium fermenting proteinaceous compounds with high hydrogen production.</title>
        <authorList>
            <person name="Boltyanskaya Y."/>
            <person name="Detkova E."/>
            <person name="Pimenov N."/>
            <person name="Kevbrin V."/>
        </authorList>
    </citation>
    <scope>NUCLEOTIDE SEQUENCE</scope>
    <source>
        <strain evidence="2">Z-710</strain>
    </source>
</reference>
<evidence type="ECO:0000256" key="1">
    <source>
        <dbReference type="SAM" id="Coils"/>
    </source>
</evidence>
<protein>
    <submittedName>
        <fullName evidence="2">YlbF family regulator</fullName>
    </submittedName>
</protein>
<dbReference type="Pfam" id="PF06133">
    <property type="entry name" value="Com_YlbF"/>
    <property type="match status" value="1"/>
</dbReference>
<dbReference type="AlphaFoldDB" id="A0AAU8HW19"/>
<sequence length="108" mass="12409">MIKEKAQELANLIKGSEQFEALKSAESRLKLDPTAQDLVQNFQELQQKVMEAQYSGQQPDSADMEKLQNMQNEMKLNLTIKNMAEAQENFENLMKEVNETVSQELSKE</sequence>